<reference evidence="3" key="1">
    <citation type="submission" date="2014-08" db="EMBL/GenBank/DDBJ databases">
        <authorList>
            <person name="Edwards T."/>
        </authorList>
    </citation>
    <scope>NUCLEOTIDE SEQUENCE [LARGE SCALE GENOMIC DNA]</scope>
</reference>
<feature type="region of interest" description="Disordered" evidence="1">
    <location>
        <begin position="1"/>
        <end position="73"/>
    </location>
</feature>
<accession>A0A0K2W186</accession>
<dbReference type="Proteomes" id="UP000182888">
    <property type="component" value="Unassembled WGS sequence"/>
</dbReference>
<gene>
    <name evidence="2" type="ORF">MPL1032_250045</name>
</gene>
<protein>
    <submittedName>
        <fullName evidence="2">Uncharacterized protein</fullName>
    </submittedName>
</protein>
<name>A0A0K2W186_MESPL</name>
<evidence type="ECO:0000256" key="1">
    <source>
        <dbReference type="SAM" id="MobiDB-lite"/>
    </source>
</evidence>
<evidence type="ECO:0000313" key="2">
    <source>
        <dbReference type="EMBL" id="CDX59079.1"/>
    </source>
</evidence>
<proteinExistence type="predicted"/>
<sequence length="143" mass="15863">MQNSSGERPAYATHRRPTGNEERRLSRPLSHNGRLAFTTDSPELEDAGAQPRRRLVGQLDDPDPFVGNAAQRDLDAERLPSSFERRHGLDGMALKDGLAIHLFDAIGPQSSCSPIRSVWPEMRGGEITFDSDGDQRGSRVIER</sequence>
<dbReference type="AlphaFoldDB" id="A0A0K2W186"/>
<evidence type="ECO:0000313" key="3">
    <source>
        <dbReference type="Proteomes" id="UP000182888"/>
    </source>
</evidence>
<organism evidence="2 3">
    <name type="scientific">Mesorhizobium plurifarium</name>
    <dbReference type="NCBI Taxonomy" id="69974"/>
    <lineage>
        <taxon>Bacteria</taxon>
        <taxon>Pseudomonadati</taxon>
        <taxon>Pseudomonadota</taxon>
        <taxon>Alphaproteobacteria</taxon>
        <taxon>Hyphomicrobiales</taxon>
        <taxon>Phyllobacteriaceae</taxon>
        <taxon>Mesorhizobium</taxon>
    </lineage>
</organism>
<dbReference type="EMBL" id="CCND01000018">
    <property type="protein sequence ID" value="CDX59079.1"/>
    <property type="molecule type" value="Genomic_DNA"/>
</dbReference>